<organism evidence="1 2">
    <name type="scientific">Coemansia furcata</name>
    <dbReference type="NCBI Taxonomy" id="417177"/>
    <lineage>
        <taxon>Eukaryota</taxon>
        <taxon>Fungi</taxon>
        <taxon>Fungi incertae sedis</taxon>
        <taxon>Zoopagomycota</taxon>
        <taxon>Kickxellomycotina</taxon>
        <taxon>Kickxellomycetes</taxon>
        <taxon>Kickxellales</taxon>
        <taxon>Kickxellaceae</taxon>
        <taxon>Coemansia</taxon>
    </lineage>
</organism>
<proteinExistence type="predicted"/>
<protein>
    <submittedName>
        <fullName evidence="1">Uncharacterized protein</fullName>
    </submittedName>
</protein>
<sequence>MSIINTKAVGLLACQQTPFLQELDTYVLSCSDKPDSEGLYCVELADTVIFPEGGGQPSDTGCISGVPVMHAKRDGLRAIHYVPAPIPAGTSVHVEVDFKRRLDHMQQHSGQHLLSAVLRKDWGLETVSWNL</sequence>
<keyword evidence="2" id="KW-1185">Reference proteome</keyword>
<evidence type="ECO:0000313" key="2">
    <source>
        <dbReference type="Proteomes" id="UP001140096"/>
    </source>
</evidence>
<dbReference type="EMBL" id="JANBUP010003510">
    <property type="protein sequence ID" value="KAJ2796533.1"/>
    <property type="molecule type" value="Genomic_DNA"/>
</dbReference>
<evidence type="ECO:0000313" key="1">
    <source>
        <dbReference type="EMBL" id="KAJ2796533.1"/>
    </source>
</evidence>
<name>A0ACC1KW46_9FUNG</name>
<accession>A0ACC1KW46</accession>
<feature type="non-terminal residue" evidence="1">
    <location>
        <position position="131"/>
    </location>
</feature>
<gene>
    <name evidence="1" type="ORF">H4S07_006194</name>
</gene>
<reference evidence="1" key="1">
    <citation type="submission" date="2022-07" db="EMBL/GenBank/DDBJ databases">
        <title>Phylogenomic reconstructions and comparative analyses of Kickxellomycotina fungi.</title>
        <authorList>
            <person name="Reynolds N.K."/>
            <person name="Stajich J.E."/>
            <person name="Barry K."/>
            <person name="Grigoriev I.V."/>
            <person name="Crous P."/>
            <person name="Smith M.E."/>
        </authorList>
    </citation>
    <scope>NUCLEOTIDE SEQUENCE</scope>
    <source>
        <strain evidence="1">CBS 102833</strain>
    </source>
</reference>
<comment type="caution">
    <text evidence="1">The sequence shown here is derived from an EMBL/GenBank/DDBJ whole genome shotgun (WGS) entry which is preliminary data.</text>
</comment>
<dbReference type="Proteomes" id="UP001140096">
    <property type="component" value="Unassembled WGS sequence"/>
</dbReference>